<dbReference type="SUPFAM" id="SSF54001">
    <property type="entry name" value="Cysteine proteinases"/>
    <property type="match status" value="1"/>
</dbReference>
<dbReference type="AlphaFoldDB" id="X0UDD5"/>
<name>X0UDD5_9ZZZZ</name>
<feature type="domain" description="Transglutaminase-like" evidence="1">
    <location>
        <begin position="24"/>
        <end position="98"/>
    </location>
</feature>
<sequence length="104" mass="11723">MSEMEKYLKCTEVIDWDTKSIKEKAQALTEGLETARVKAVALYYFVRDEIKQNPYAPCQLLEDYKASSTLERGHGFCQHKAVLLVALARAAGIPARLGFVDVRD</sequence>
<evidence type="ECO:0000313" key="2">
    <source>
        <dbReference type="EMBL" id="GAF86460.1"/>
    </source>
</evidence>
<dbReference type="Pfam" id="PF01841">
    <property type="entry name" value="Transglut_core"/>
    <property type="match status" value="1"/>
</dbReference>
<organism evidence="2">
    <name type="scientific">marine sediment metagenome</name>
    <dbReference type="NCBI Taxonomy" id="412755"/>
    <lineage>
        <taxon>unclassified sequences</taxon>
        <taxon>metagenomes</taxon>
        <taxon>ecological metagenomes</taxon>
    </lineage>
</organism>
<comment type="caution">
    <text evidence="2">The sequence shown here is derived from an EMBL/GenBank/DDBJ whole genome shotgun (WGS) entry which is preliminary data.</text>
</comment>
<gene>
    <name evidence="2" type="ORF">S01H1_30778</name>
</gene>
<protein>
    <recommendedName>
        <fullName evidence="1">Transglutaminase-like domain-containing protein</fullName>
    </recommendedName>
</protein>
<dbReference type="EMBL" id="BARS01018962">
    <property type="protein sequence ID" value="GAF86460.1"/>
    <property type="molecule type" value="Genomic_DNA"/>
</dbReference>
<dbReference type="InterPro" id="IPR038765">
    <property type="entry name" value="Papain-like_cys_pep_sf"/>
</dbReference>
<reference evidence="2" key="1">
    <citation type="journal article" date="2014" name="Front. Microbiol.">
        <title>High frequency of phylogenetically diverse reductive dehalogenase-homologous genes in deep subseafloor sedimentary metagenomes.</title>
        <authorList>
            <person name="Kawai M."/>
            <person name="Futagami T."/>
            <person name="Toyoda A."/>
            <person name="Takaki Y."/>
            <person name="Nishi S."/>
            <person name="Hori S."/>
            <person name="Arai W."/>
            <person name="Tsubouchi T."/>
            <person name="Morono Y."/>
            <person name="Uchiyama I."/>
            <person name="Ito T."/>
            <person name="Fujiyama A."/>
            <person name="Inagaki F."/>
            <person name="Takami H."/>
        </authorList>
    </citation>
    <scope>NUCLEOTIDE SEQUENCE</scope>
    <source>
        <strain evidence="2">Expedition CK06-06</strain>
    </source>
</reference>
<dbReference type="InterPro" id="IPR002931">
    <property type="entry name" value="Transglutaminase-like"/>
</dbReference>
<proteinExistence type="predicted"/>
<evidence type="ECO:0000259" key="1">
    <source>
        <dbReference type="Pfam" id="PF01841"/>
    </source>
</evidence>
<dbReference type="Gene3D" id="3.10.620.30">
    <property type="match status" value="1"/>
</dbReference>
<dbReference type="PANTHER" id="PTHR33490:SF3">
    <property type="entry name" value="CONSERVED INTEGRAL MEMBRANE PROTEIN"/>
    <property type="match status" value="1"/>
</dbReference>
<dbReference type="PANTHER" id="PTHR33490">
    <property type="entry name" value="BLR5614 PROTEIN-RELATED"/>
    <property type="match status" value="1"/>
</dbReference>
<accession>X0UDD5</accession>
<feature type="non-terminal residue" evidence="2">
    <location>
        <position position="104"/>
    </location>
</feature>